<keyword evidence="2" id="KW-1003">Cell membrane</keyword>
<dbReference type="EMBL" id="LSNE01000003">
    <property type="protein sequence ID" value="KXI30096.1"/>
    <property type="molecule type" value="Genomic_DNA"/>
</dbReference>
<sequence length="545" mass="61162">MSLNQYTVFARFGLSKLTPSTLILLFSAFITLSCNSSFFAHFSAEYVVRDNLGFMAAVTLIIFALTALLIAITQVVLPLRGAIALILFISVLSAYFADQFGVVIDVEMIRNSLQTDMAEASDLLNVSLLWRLAILLLVPMVLISLLPINSAKPEWLQRLKTSGKLSLFTLSLITLCIFSFSAQFTSFIREHKPLRYYINPLQPLYSGIKYYSSQFNNLDAEGFTLLANYSEVPTSDPNRELIIMVVGETARVDHFGLNGYARQTNPLLSKEPNLIFYPEISSCGTSTAISVPCMFSLSSKDEFDVDTAEATENAFDIIAKAGVSVLWRDINSDSKGVAVRQPFQDFRNANVNPQCDEECRDVGMLDDLQAYIDQQQQDIFIVLHQMGSHGPAYYKRYPREFERFTPACQSAELSQCSDADIINAYDNSILYTDYFLSKVIELLKKNNQKFQTSMLYVSDHGESLGENGLYLHGLPYAFAPKTQTHVPVILWTDERSDIDIAATRLQSQVTNSHDAVAKTLINLFELETDVSYENVPDLLKFKSTH</sequence>
<dbReference type="InterPro" id="IPR000917">
    <property type="entry name" value="Sulfatase_N"/>
</dbReference>
<evidence type="ECO:0000256" key="4">
    <source>
        <dbReference type="ARBA" id="ARBA00022679"/>
    </source>
</evidence>
<feature type="transmembrane region" description="Helical" evidence="8">
    <location>
        <begin position="21"/>
        <end position="40"/>
    </location>
</feature>
<dbReference type="InterPro" id="IPR040423">
    <property type="entry name" value="PEA_transferase"/>
</dbReference>
<keyword evidence="4" id="KW-0808">Transferase</keyword>
<evidence type="ECO:0000256" key="1">
    <source>
        <dbReference type="ARBA" id="ARBA00004429"/>
    </source>
</evidence>
<dbReference type="Pfam" id="PF08019">
    <property type="entry name" value="EptA_B_N"/>
    <property type="match status" value="1"/>
</dbReference>
<evidence type="ECO:0000256" key="6">
    <source>
        <dbReference type="ARBA" id="ARBA00022989"/>
    </source>
</evidence>
<dbReference type="InterPro" id="IPR017850">
    <property type="entry name" value="Alkaline_phosphatase_core_sf"/>
</dbReference>
<gene>
    <name evidence="11" type="ORF">AX660_08850</name>
</gene>
<keyword evidence="6 8" id="KW-1133">Transmembrane helix</keyword>
<dbReference type="SUPFAM" id="SSF53649">
    <property type="entry name" value="Alkaline phosphatase-like"/>
    <property type="match status" value="1"/>
</dbReference>
<organism evidence="11 12">
    <name type="scientific">Paraglaciecola hydrolytica</name>
    <dbReference type="NCBI Taxonomy" id="1799789"/>
    <lineage>
        <taxon>Bacteria</taxon>
        <taxon>Pseudomonadati</taxon>
        <taxon>Pseudomonadota</taxon>
        <taxon>Gammaproteobacteria</taxon>
        <taxon>Alteromonadales</taxon>
        <taxon>Alteromonadaceae</taxon>
        <taxon>Paraglaciecola</taxon>
    </lineage>
</organism>
<protein>
    <submittedName>
        <fullName evidence="11">Uncharacterized protein</fullName>
    </submittedName>
</protein>
<name>A0A136A4G4_9ALTE</name>
<dbReference type="PANTHER" id="PTHR30443">
    <property type="entry name" value="INNER MEMBRANE PROTEIN"/>
    <property type="match status" value="1"/>
</dbReference>
<dbReference type="STRING" id="1799789.AX660_08850"/>
<evidence type="ECO:0000256" key="5">
    <source>
        <dbReference type="ARBA" id="ARBA00022692"/>
    </source>
</evidence>
<feature type="domain" description="Sulfatase N-terminal" evidence="9">
    <location>
        <begin position="242"/>
        <end position="524"/>
    </location>
</feature>
<dbReference type="GO" id="GO:0009244">
    <property type="term" value="P:lipopolysaccharide core region biosynthetic process"/>
    <property type="evidence" value="ECO:0007669"/>
    <property type="project" value="TreeGrafter"/>
</dbReference>
<keyword evidence="7 8" id="KW-0472">Membrane</keyword>
<feature type="transmembrane region" description="Helical" evidence="8">
    <location>
        <begin position="167"/>
        <end position="188"/>
    </location>
</feature>
<dbReference type="Pfam" id="PF00884">
    <property type="entry name" value="Sulfatase"/>
    <property type="match status" value="1"/>
</dbReference>
<dbReference type="InterPro" id="IPR012549">
    <property type="entry name" value="EptA-like_N"/>
</dbReference>
<dbReference type="NCBIfam" id="NF028537">
    <property type="entry name" value="P_eth_NH2_trans"/>
    <property type="match status" value="1"/>
</dbReference>
<evidence type="ECO:0000259" key="10">
    <source>
        <dbReference type="Pfam" id="PF08019"/>
    </source>
</evidence>
<evidence type="ECO:0000256" key="8">
    <source>
        <dbReference type="SAM" id="Phobius"/>
    </source>
</evidence>
<proteinExistence type="predicted"/>
<feature type="domain" description="Phosphoethanolamine transferase N-terminal" evidence="10">
    <location>
        <begin position="63"/>
        <end position="214"/>
    </location>
</feature>
<comment type="subcellular location">
    <subcellularLocation>
        <location evidence="1">Cell inner membrane</location>
        <topology evidence="1">Multi-pass membrane protein</topology>
    </subcellularLocation>
</comment>
<dbReference type="GO" id="GO:0005886">
    <property type="term" value="C:plasma membrane"/>
    <property type="evidence" value="ECO:0007669"/>
    <property type="project" value="UniProtKB-SubCell"/>
</dbReference>
<dbReference type="AlphaFoldDB" id="A0A136A4G4"/>
<evidence type="ECO:0000256" key="2">
    <source>
        <dbReference type="ARBA" id="ARBA00022475"/>
    </source>
</evidence>
<evidence type="ECO:0000313" key="11">
    <source>
        <dbReference type="EMBL" id="KXI30096.1"/>
    </source>
</evidence>
<dbReference type="Gene3D" id="3.40.720.10">
    <property type="entry name" value="Alkaline Phosphatase, subunit A"/>
    <property type="match status" value="1"/>
</dbReference>
<feature type="transmembrane region" description="Helical" evidence="8">
    <location>
        <begin position="128"/>
        <end position="146"/>
    </location>
</feature>
<dbReference type="OrthoDB" id="9786870at2"/>
<evidence type="ECO:0000313" key="12">
    <source>
        <dbReference type="Proteomes" id="UP000070299"/>
    </source>
</evidence>
<dbReference type="Proteomes" id="UP000070299">
    <property type="component" value="Unassembled WGS sequence"/>
</dbReference>
<keyword evidence="3" id="KW-0997">Cell inner membrane</keyword>
<dbReference type="PANTHER" id="PTHR30443:SF0">
    <property type="entry name" value="PHOSPHOETHANOLAMINE TRANSFERASE EPTA"/>
    <property type="match status" value="1"/>
</dbReference>
<keyword evidence="12" id="KW-1185">Reference proteome</keyword>
<dbReference type="RefSeq" id="WP_068373885.1">
    <property type="nucleotide sequence ID" value="NZ_LSNE01000003.1"/>
</dbReference>
<accession>A0A136A4G4</accession>
<evidence type="ECO:0000256" key="3">
    <source>
        <dbReference type="ARBA" id="ARBA00022519"/>
    </source>
</evidence>
<feature type="transmembrane region" description="Helical" evidence="8">
    <location>
        <begin position="52"/>
        <end position="72"/>
    </location>
</feature>
<keyword evidence="5 8" id="KW-0812">Transmembrane</keyword>
<dbReference type="InterPro" id="IPR058130">
    <property type="entry name" value="PEA_transf_C"/>
</dbReference>
<comment type="caution">
    <text evidence="11">The sequence shown here is derived from an EMBL/GenBank/DDBJ whole genome shotgun (WGS) entry which is preliminary data.</text>
</comment>
<evidence type="ECO:0000256" key="7">
    <source>
        <dbReference type="ARBA" id="ARBA00023136"/>
    </source>
</evidence>
<reference evidence="12" key="1">
    <citation type="submission" date="2016-02" db="EMBL/GenBank/DDBJ databases">
        <authorList>
            <person name="Schultz-Johansen M."/>
            <person name="Glaring M.A."/>
            <person name="Bech P.K."/>
            <person name="Stougaard P."/>
        </authorList>
    </citation>
    <scope>NUCLEOTIDE SEQUENCE [LARGE SCALE GENOMIC DNA]</scope>
    <source>
        <strain evidence="12">S66</strain>
    </source>
</reference>
<dbReference type="GO" id="GO:0016776">
    <property type="term" value="F:phosphotransferase activity, phosphate group as acceptor"/>
    <property type="evidence" value="ECO:0007669"/>
    <property type="project" value="TreeGrafter"/>
</dbReference>
<evidence type="ECO:0000259" key="9">
    <source>
        <dbReference type="Pfam" id="PF00884"/>
    </source>
</evidence>
<feature type="transmembrane region" description="Helical" evidence="8">
    <location>
        <begin position="79"/>
        <end position="97"/>
    </location>
</feature>
<dbReference type="CDD" id="cd16017">
    <property type="entry name" value="LptA"/>
    <property type="match status" value="1"/>
</dbReference>